<accession>A0A0J8DC85</accession>
<evidence type="ECO:0000313" key="1">
    <source>
        <dbReference type="EMBL" id="KMT21868.1"/>
    </source>
</evidence>
<dbReference type="SUPFAM" id="SSF54637">
    <property type="entry name" value="Thioesterase/thiol ester dehydrase-isomerase"/>
    <property type="match status" value="1"/>
</dbReference>
<reference evidence="1 2" key="1">
    <citation type="submission" date="2015-06" db="EMBL/GenBank/DDBJ databases">
        <title>Draft genome sequence of the purine-degrading Clostridium cylindrosporum HC-1 (DSM 605).</title>
        <authorList>
            <person name="Poehlein A."/>
            <person name="Schiel-Bengelsdorf B."/>
            <person name="Bengelsdorf F."/>
            <person name="Daniel R."/>
            <person name="Duerre P."/>
        </authorList>
    </citation>
    <scope>NUCLEOTIDE SEQUENCE [LARGE SCALE GENOMIC DNA]</scope>
    <source>
        <strain evidence="1 2">DSM 605</strain>
    </source>
</reference>
<protein>
    <recommendedName>
        <fullName evidence="3">MaoC-like domain-containing protein</fullName>
    </recommendedName>
</protein>
<organism evidence="1 2">
    <name type="scientific">Clostridium cylindrosporum DSM 605</name>
    <dbReference type="NCBI Taxonomy" id="1121307"/>
    <lineage>
        <taxon>Bacteria</taxon>
        <taxon>Bacillati</taxon>
        <taxon>Bacillota</taxon>
        <taxon>Clostridia</taxon>
        <taxon>Eubacteriales</taxon>
        <taxon>Clostridiaceae</taxon>
        <taxon>Clostridium</taxon>
    </lineage>
</organism>
<evidence type="ECO:0008006" key="3">
    <source>
        <dbReference type="Google" id="ProtNLM"/>
    </source>
</evidence>
<dbReference type="RefSeq" id="WP_048570518.1">
    <property type="nucleotide sequence ID" value="NZ_LFVU01000026.1"/>
</dbReference>
<name>A0A0J8DC85_CLOCY</name>
<dbReference type="PATRIC" id="fig|1121307.3.peg.1491"/>
<dbReference type="CDD" id="cd03441">
    <property type="entry name" value="R_hydratase_like"/>
    <property type="match status" value="1"/>
</dbReference>
<gene>
    <name evidence="1" type="ORF">CLCY_3c01390</name>
</gene>
<dbReference type="EMBL" id="LFVU01000026">
    <property type="protein sequence ID" value="KMT21868.1"/>
    <property type="molecule type" value="Genomic_DNA"/>
</dbReference>
<dbReference type="OrthoDB" id="1938555at2"/>
<keyword evidence="2" id="KW-1185">Reference proteome</keyword>
<dbReference type="InterPro" id="IPR029069">
    <property type="entry name" value="HotDog_dom_sf"/>
</dbReference>
<comment type="caution">
    <text evidence="1">The sequence shown here is derived from an EMBL/GenBank/DDBJ whole genome shotgun (WGS) entry which is preliminary data.</text>
</comment>
<evidence type="ECO:0000313" key="2">
    <source>
        <dbReference type="Proteomes" id="UP000036756"/>
    </source>
</evidence>
<dbReference type="AlphaFoldDB" id="A0A0J8DC85"/>
<sequence length="177" mass="20224">MLDLFRAFATQEDFFYEGAFIGKVKYQRFQENTDKKTYKVEIVKSNRRLCVVSCSGYINNEPSETLTVYLMMNAVVKEPVETKTVEATGSLWRNFSKEEIAEFSHVTGDTNSIHLTDNPVVQGLFILKELCDTTKSNEIEVKYVHPVYGCNQVYIKQEGNIIKGYSNDALCFEATLL</sequence>
<proteinExistence type="predicted"/>
<dbReference type="Proteomes" id="UP000036756">
    <property type="component" value="Unassembled WGS sequence"/>
</dbReference>